<proteinExistence type="predicted"/>
<dbReference type="OrthoDB" id="565387at2"/>
<dbReference type="Pfam" id="PF13358">
    <property type="entry name" value="DDE_3"/>
    <property type="match status" value="1"/>
</dbReference>
<dbReference type="PANTHER" id="PTHR46564">
    <property type="entry name" value="TRANSPOSASE"/>
    <property type="match status" value="1"/>
</dbReference>
<dbReference type="EMBL" id="VHLH01000035">
    <property type="protein sequence ID" value="TPW26160.1"/>
    <property type="molecule type" value="Genomic_DNA"/>
</dbReference>
<sequence>MIAIEQDRPDVARRRSQWIKYQDRVDPGRLVFMDETWTKTNMAPLYGWAPVGQRLFGKAPFGHWNTSTFIAALRNDRIEAPWLIDGPINGETFRLYVEEVLIPTLKPGDVVVLDNLGSHKSRAVRAAIRAVGAKLLFLPKYSPDLNPIEQFFAKLKHHLRKAGPRTRDTICSAIGEILKTVTDRECSNYLINAGYARC</sequence>
<dbReference type="Proteomes" id="UP000320314">
    <property type="component" value="Unassembled WGS sequence"/>
</dbReference>
<evidence type="ECO:0000313" key="2">
    <source>
        <dbReference type="EMBL" id="TPW26160.1"/>
    </source>
</evidence>
<evidence type="ECO:0000259" key="1">
    <source>
        <dbReference type="Pfam" id="PF13358"/>
    </source>
</evidence>
<dbReference type="Gene3D" id="3.30.420.10">
    <property type="entry name" value="Ribonuclease H-like superfamily/Ribonuclease H"/>
    <property type="match status" value="1"/>
</dbReference>
<dbReference type="GO" id="GO:0003676">
    <property type="term" value="F:nucleic acid binding"/>
    <property type="evidence" value="ECO:0007669"/>
    <property type="project" value="InterPro"/>
</dbReference>
<dbReference type="InterPro" id="IPR036397">
    <property type="entry name" value="RNaseH_sf"/>
</dbReference>
<keyword evidence="3" id="KW-1185">Reference proteome</keyword>
<dbReference type="InterPro" id="IPR047655">
    <property type="entry name" value="Transpos_IS630-like"/>
</dbReference>
<dbReference type="PANTHER" id="PTHR46564:SF1">
    <property type="entry name" value="TRANSPOSASE"/>
    <property type="match status" value="1"/>
</dbReference>
<comment type="caution">
    <text evidence="2">The sequence shown here is derived from an EMBL/GenBank/DDBJ whole genome shotgun (WGS) entry which is preliminary data.</text>
</comment>
<reference evidence="2 3" key="1">
    <citation type="submission" date="2019-06" db="EMBL/GenBank/DDBJ databases">
        <authorList>
            <person name="Li M."/>
        </authorList>
    </citation>
    <scope>NUCLEOTIDE SEQUENCE [LARGE SCALE GENOMIC DNA]</scope>
    <source>
        <strain evidence="2 3">BGMRC6574</strain>
    </source>
</reference>
<dbReference type="AlphaFoldDB" id="A0A506TXC5"/>
<feature type="domain" description="Tc1-like transposase DDE" evidence="1">
    <location>
        <begin position="29"/>
        <end position="169"/>
    </location>
</feature>
<protein>
    <submittedName>
        <fullName evidence="2">IS630 family transposase</fullName>
    </submittedName>
</protein>
<evidence type="ECO:0000313" key="3">
    <source>
        <dbReference type="Proteomes" id="UP000320314"/>
    </source>
</evidence>
<name>A0A506TXC5_9HYPH</name>
<gene>
    <name evidence="2" type="ORF">FJU11_15760</name>
</gene>
<dbReference type="NCBIfam" id="NF033545">
    <property type="entry name" value="transpos_IS630"/>
    <property type="match status" value="1"/>
</dbReference>
<organism evidence="2 3">
    <name type="scientific">Pararhizobium mangrovi</name>
    <dbReference type="NCBI Taxonomy" id="2590452"/>
    <lineage>
        <taxon>Bacteria</taxon>
        <taxon>Pseudomonadati</taxon>
        <taxon>Pseudomonadota</taxon>
        <taxon>Alphaproteobacteria</taxon>
        <taxon>Hyphomicrobiales</taxon>
        <taxon>Rhizobiaceae</taxon>
        <taxon>Rhizobium/Agrobacterium group</taxon>
        <taxon>Pararhizobium</taxon>
    </lineage>
</organism>
<dbReference type="InterPro" id="IPR038717">
    <property type="entry name" value="Tc1-like_DDE_dom"/>
</dbReference>
<accession>A0A506TXC5</accession>